<evidence type="ECO:0000313" key="3">
    <source>
        <dbReference type="Proteomes" id="UP000257109"/>
    </source>
</evidence>
<dbReference type="EMBL" id="QJKJ01004066">
    <property type="protein sequence ID" value="RDX95667.1"/>
    <property type="molecule type" value="Genomic_DNA"/>
</dbReference>
<gene>
    <name evidence="2" type="ORF">CR513_21769</name>
</gene>
<dbReference type="OrthoDB" id="778454at2759"/>
<evidence type="ECO:0000256" key="1">
    <source>
        <dbReference type="SAM" id="MobiDB-lite"/>
    </source>
</evidence>
<evidence type="ECO:0000313" key="2">
    <source>
        <dbReference type="EMBL" id="RDX95667.1"/>
    </source>
</evidence>
<dbReference type="AlphaFoldDB" id="A0A371GYP1"/>
<protein>
    <submittedName>
        <fullName evidence="2">Uncharacterized protein</fullName>
    </submittedName>
</protein>
<dbReference type="PANTHER" id="PTHR33067:SF15">
    <property type="entry name" value="RNA-DIRECTED DNA POLYMERASE"/>
    <property type="match status" value="1"/>
</dbReference>
<feature type="compositionally biased region" description="Basic and acidic residues" evidence="1">
    <location>
        <begin position="385"/>
        <end position="394"/>
    </location>
</feature>
<feature type="region of interest" description="Disordered" evidence="1">
    <location>
        <begin position="371"/>
        <end position="394"/>
    </location>
</feature>
<sequence>MNATIQDLKMQIGQLANIVRKLQSTRSSNLPSQTILNRRGNASVVMLRSGKALPQPALQQLSRSANADSKLEADSQALQQEKTVPFPFPTRAVSAKKPDFDEELLRMFRKGEINIPLLDAIKHIPKYAKFLKELCVHKRKKMKGSMGIGNIVSALTRNEDFIVGAQALPMKYRDPEIFSIPCTIDFYVLDMEDETLGKGSSLILERPFLMTAKTKIDVHVGMLYMEFGDTLECLQLDISNEDSENFAGSTDSIGCLGSTTTKADYDEVHDLSESEDDNIDLADLSQEAELIKLLDQVRNHENLECSNNAEVQVAETEELFIAQVATMFTIEYELTKRGRNQRRTEVISAKKTMVKADQHIQVHVETISAKEDQKQAKAGSISNNQRREPCSIRI</sequence>
<reference evidence="2" key="1">
    <citation type="submission" date="2018-05" db="EMBL/GenBank/DDBJ databases">
        <title>Draft genome of Mucuna pruriens seed.</title>
        <authorList>
            <person name="Nnadi N.E."/>
            <person name="Vos R."/>
            <person name="Hasami M.H."/>
            <person name="Devisetty U.K."/>
            <person name="Aguiy J.C."/>
        </authorList>
    </citation>
    <scope>NUCLEOTIDE SEQUENCE [LARGE SCALE GENOMIC DNA]</scope>
    <source>
        <strain evidence="2">JCA_2017</strain>
    </source>
</reference>
<organism evidence="2 3">
    <name type="scientific">Mucuna pruriens</name>
    <name type="common">Velvet bean</name>
    <name type="synonym">Dolichos pruriens</name>
    <dbReference type="NCBI Taxonomy" id="157652"/>
    <lineage>
        <taxon>Eukaryota</taxon>
        <taxon>Viridiplantae</taxon>
        <taxon>Streptophyta</taxon>
        <taxon>Embryophyta</taxon>
        <taxon>Tracheophyta</taxon>
        <taxon>Spermatophyta</taxon>
        <taxon>Magnoliopsida</taxon>
        <taxon>eudicotyledons</taxon>
        <taxon>Gunneridae</taxon>
        <taxon>Pentapetalae</taxon>
        <taxon>rosids</taxon>
        <taxon>fabids</taxon>
        <taxon>Fabales</taxon>
        <taxon>Fabaceae</taxon>
        <taxon>Papilionoideae</taxon>
        <taxon>50 kb inversion clade</taxon>
        <taxon>NPAAA clade</taxon>
        <taxon>indigoferoid/millettioid clade</taxon>
        <taxon>Phaseoleae</taxon>
        <taxon>Mucuna</taxon>
    </lineage>
</organism>
<dbReference type="PANTHER" id="PTHR33067">
    <property type="entry name" value="RNA-DIRECTED DNA POLYMERASE-RELATED"/>
    <property type="match status" value="1"/>
</dbReference>
<accession>A0A371GYP1</accession>
<keyword evidence="3" id="KW-1185">Reference proteome</keyword>
<comment type="caution">
    <text evidence="2">The sequence shown here is derived from an EMBL/GenBank/DDBJ whole genome shotgun (WGS) entry which is preliminary data.</text>
</comment>
<name>A0A371GYP1_MUCPR</name>
<feature type="non-terminal residue" evidence="2">
    <location>
        <position position="1"/>
    </location>
</feature>
<dbReference type="Proteomes" id="UP000257109">
    <property type="component" value="Unassembled WGS sequence"/>
</dbReference>
<proteinExistence type="predicted"/>